<accession>A0A0S1SWZ2</accession>
<accession>A0A0S1SP28</accession>
<protein>
    <submittedName>
        <fullName evidence="2">Uncharacterized protein</fullName>
    </submittedName>
</protein>
<dbReference type="AlphaFoldDB" id="A0A0S1SS90"/>
<proteinExistence type="predicted"/>
<organism evidence="2 3">
    <name type="scientific">Candidatus Peribacter riflensis</name>
    <dbReference type="NCBI Taxonomy" id="1735162"/>
    <lineage>
        <taxon>Bacteria</taxon>
        <taxon>Candidatus Peregrinibacteriota</taxon>
        <taxon>Candidatus Peribacteria</taxon>
        <taxon>Candidatus Peribacterales</taxon>
        <taxon>Candidatus Peribacteraceae</taxon>
        <taxon>Candidatus Peribacter</taxon>
    </lineage>
</organism>
<feature type="region of interest" description="Disordered" evidence="1">
    <location>
        <begin position="14"/>
        <end position="49"/>
    </location>
</feature>
<evidence type="ECO:0000313" key="2">
    <source>
        <dbReference type="EMBL" id="ALM13350.1"/>
    </source>
</evidence>
<reference evidence="2 3" key="2">
    <citation type="journal article" date="2016" name="PeerJ">
        <title>Analysis of five complete genome sequences for members of the class Peribacteria in the recently recognized Peregrinibacteria bacterial phylum.</title>
        <authorList>
            <person name="Anantharaman K."/>
            <person name="Brown C.T."/>
            <person name="Burstein D."/>
            <person name="Castelle C.J."/>
            <person name="Probst A.J."/>
            <person name="Thomas B.C."/>
            <person name="Williams K.H."/>
            <person name="Banfield J.F."/>
        </authorList>
    </citation>
    <scope>NUCLEOTIDE SEQUENCE [LARGE SCALE GENOMIC DNA]</scope>
    <source>
        <strain evidence="2">RIFOXYD1_FULL_PER-ii_59_16</strain>
    </source>
</reference>
<accession>A0A0S1SKH2</accession>
<dbReference type="EMBL" id="CP013065">
    <property type="protein sequence ID" value="ALM13350.1"/>
    <property type="molecule type" value="Genomic_DNA"/>
</dbReference>
<evidence type="ECO:0000256" key="1">
    <source>
        <dbReference type="SAM" id="MobiDB-lite"/>
    </source>
</evidence>
<sequence>MPPLVCLYFRPPQEAAHRSSERSEGGQVRSGITSCYGRQVSDILPPASR</sequence>
<feature type="compositionally biased region" description="Basic and acidic residues" evidence="1">
    <location>
        <begin position="15"/>
        <end position="24"/>
    </location>
</feature>
<name>A0A0S1SS90_9BACT</name>
<gene>
    <name evidence="2" type="ORF">PeribacterD1_0676</name>
</gene>
<evidence type="ECO:0000313" key="3">
    <source>
        <dbReference type="Proteomes" id="UP000069135"/>
    </source>
</evidence>
<dbReference type="STRING" id="1735162.PeribacterB2_0676"/>
<reference evidence="3" key="1">
    <citation type="submission" date="2015-10" db="EMBL/GenBank/DDBJ databases">
        <title>Analysis of five complete genome sequences for members of the class Peribacteria in the recently recognized Peregrinibacteria bacterial phylum.</title>
        <authorList>
            <person name="Anantharaman K."/>
            <person name="Brown C.T."/>
            <person name="Burstein D."/>
            <person name="Castelle C.J."/>
            <person name="Probst A.J."/>
            <person name="Thomas B.C."/>
            <person name="Williams K.H."/>
            <person name="Banfield J.F."/>
        </authorList>
    </citation>
    <scope>NUCLEOTIDE SEQUENCE [LARGE SCALE GENOMIC DNA]</scope>
</reference>
<accession>A0A0S1SS90</accession>
<dbReference type="Proteomes" id="UP000069135">
    <property type="component" value="Chromosome"/>
</dbReference>